<keyword evidence="9 12" id="KW-0503">Monooxygenase</keyword>
<name>A0A445FWF8_GLYSO</name>
<evidence type="ECO:0000256" key="4">
    <source>
        <dbReference type="ARBA" id="ARBA00022692"/>
    </source>
</evidence>
<dbReference type="Pfam" id="PF00067">
    <property type="entry name" value="p450"/>
    <property type="match status" value="1"/>
</dbReference>
<evidence type="ECO:0000256" key="5">
    <source>
        <dbReference type="ARBA" id="ARBA00022723"/>
    </source>
</evidence>
<proteinExistence type="inferred from homology"/>
<dbReference type="Gramene" id="XM_028357202.1">
    <property type="protein sequence ID" value="XP_028213003.1"/>
    <property type="gene ID" value="LOC114395423"/>
</dbReference>
<organism evidence="14 15">
    <name type="scientific">Glycine soja</name>
    <name type="common">Wild soybean</name>
    <dbReference type="NCBI Taxonomy" id="3848"/>
    <lineage>
        <taxon>Eukaryota</taxon>
        <taxon>Viridiplantae</taxon>
        <taxon>Streptophyta</taxon>
        <taxon>Embryophyta</taxon>
        <taxon>Tracheophyta</taxon>
        <taxon>Spermatophyta</taxon>
        <taxon>Magnoliopsida</taxon>
        <taxon>eudicotyledons</taxon>
        <taxon>Gunneridae</taxon>
        <taxon>Pentapetalae</taxon>
        <taxon>rosids</taxon>
        <taxon>fabids</taxon>
        <taxon>Fabales</taxon>
        <taxon>Fabaceae</taxon>
        <taxon>Papilionoideae</taxon>
        <taxon>50 kb inversion clade</taxon>
        <taxon>NPAAA clade</taxon>
        <taxon>indigoferoid/millettioid clade</taxon>
        <taxon>Phaseoleae</taxon>
        <taxon>Glycine</taxon>
        <taxon>Glycine subgen. Soja</taxon>
    </lineage>
</organism>
<dbReference type="PROSITE" id="PS00086">
    <property type="entry name" value="CYTOCHROME_P450"/>
    <property type="match status" value="1"/>
</dbReference>
<feature type="transmembrane region" description="Helical" evidence="13">
    <location>
        <begin position="26"/>
        <end position="48"/>
    </location>
</feature>
<dbReference type="Proteomes" id="UP000289340">
    <property type="component" value="Chromosome 18"/>
</dbReference>
<dbReference type="PRINTS" id="PR00385">
    <property type="entry name" value="P450"/>
</dbReference>
<dbReference type="GO" id="GO:0016020">
    <property type="term" value="C:membrane"/>
    <property type="evidence" value="ECO:0007669"/>
    <property type="project" value="UniProtKB-SubCell"/>
</dbReference>
<evidence type="ECO:0000313" key="14">
    <source>
        <dbReference type="EMBL" id="RZB53124.1"/>
    </source>
</evidence>
<dbReference type="AlphaFoldDB" id="A0A445FWF8"/>
<keyword evidence="3 11" id="KW-0349">Heme</keyword>
<evidence type="ECO:0000256" key="6">
    <source>
        <dbReference type="ARBA" id="ARBA00022989"/>
    </source>
</evidence>
<accession>A0A445FWF8</accession>
<evidence type="ECO:0000256" key="10">
    <source>
        <dbReference type="ARBA" id="ARBA00023136"/>
    </source>
</evidence>
<evidence type="ECO:0000256" key="11">
    <source>
        <dbReference type="PIRSR" id="PIRSR602401-1"/>
    </source>
</evidence>
<evidence type="ECO:0000256" key="3">
    <source>
        <dbReference type="ARBA" id="ARBA00022617"/>
    </source>
</evidence>
<evidence type="ECO:0000256" key="7">
    <source>
        <dbReference type="ARBA" id="ARBA00023002"/>
    </source>
</evidence>
<dbReference type="SUPFAM" id="SSF48264">
    <property type="entry name" value="Cytochrome P450"/>
    <property type="match status" value="1"/>
</dbReference>
<dbReference type="GO" id="GO:0004497">
    <property type="term" value="F:monooxygenase activity"/>
    <property type="evidence" value="ECO:0007669"/>
    <property type="project" value="UniProtKB-KW"/>
</dbReference>
<keyword evidence="4 13" id="KW-0812">Transmembrane</keyword>
<evidence type="ECO:0000256" key="13">
    <source>
        <dbReference type="SAM" id="Phobius"/>
    </source>
</evidence>
<dbReference type="InterPro" id="IPR050665">
    <property type="entry name" value="Cytochrome_P450_Monooxygen"/>
</dbReference>
<evidence type="ECO:0000256" key="12">
    <source>
        <dbReference type="RuleBase" id="RU000461"/>
    </source>
</evidence>
<dbReference type="GO" id="GO:0005506">
    <property type="term" value="F:iron ion binding"/>
    <property type="evidence" value="ECO:0007669"/>
    <property type="project" value="InterPro"/>
</dbReference>
<gene>
    <name evidence="14" type="ORF">D0Y65_049240</name>
</gene>
<keyword evidence="6 13" id="KW-1133">Transmembrane helix</keyword>
<dbReference type="EMBL" id="QZWG01000018">
    <property type="protein sequence ID" value="RZB53124.1"/>
    <property type="molecule type" value="Genomic_DNA"/>
</dbReference>
<dbReference type="GO" id="GO:0020037">
    <property type="term" value="F:heme binding"/>
    <property type="evidence" value="ECO:0007669"/>
    <property type="project" value="InterPro"/>
</dbReference>
<keyword evidence="7 12" id="KW-0560">Oxidoreductase</keyword>
<keyword evidence="8 11" id="KW-0408">Iron</keyword>
<evidence type="ECO:0000256" key="8">
    <source>
        <dbReference type="ARBA" id="ARBA00023004"/>
    </source>
</evidence>
<evidence type="ECO:0000256" key="9">
    <source>
        <dbReference type="ARBA" id="ARBA00023033"/>
    </source>
</evidence>
<evidence type="ECO:0000256" key="2">
    <source>
        <dbReference type="ARBA" id="ARBA00010617"/>
    </source>
</evidence>
<dbReference type="InterPro" id="IPR001128">
    <property type="entry name" value="Cyt_P450"/>
</dbReference>
<dbReference type="InterPro" id="IPR002401">
    <property type="entry name" value="Cyt_P450_E_grp-I"/>
</dbReference>
<evidence type="ECO:0000256" key="1">
    <source>
        <dbReference type="ARBA" id="ARBA00004167"/>
    </source>
</evidence>
<comment type="subcellular location">
    <subcellularLocation>
        <location evidence="1">Membrane</location>
        <topology evidence="1">Single-pass membrane protein</topology>
    </subcellularLocation>
</comment>
<reference evidence="14 15" key="1">
    <citation type="submission" date="2018-09" db="EMBL/GenBank/DDBJ databases">
        <title>A high-quality reference genome of wild soybean provides a powerful tool to mine soybean genomes.</title>
        <authorList>
            <person name="Xie M."/>
            <person name="Chung C.Y.L."/>
            <person name="Li M.-W."/>
            <person name="Wong F.-L."/>
            <person name="Chan T.-F."/>
            <person name="Lam H.-M."/>
        </authorList>
    </citation>
    <scope>NUCLEOTIDE SEQUENCE [LARGE SCALE GENOMIC DNA]</scope>
    <source>
        <strain evidence="15">cv. W05</strain>
        <tissue evidence="14">Hypocotyl of etiolated seedlings</tissue>
    </source>
</reference>
<dbReference type="InterPro" id="IPR036396">
    <property type="entry name" value="Cyt_P450_sf"/>
</dbReference>
<dbReference type="InterPro" id="IPR017972">
    <property type="entry name" value="Cyt_P450_CS"/>
</dbReference>
<comment type="similarity">
    <text evidence="2 12">Belongs to the cytochrome P450 family.</text>
</comment>
<comment type="cofactor">
    <cofactor evidence="11">
        <name>heme</name>
        <dbReference type="ChEBI" id="CHEBI:30413"/>
    </cofactor>
</comment>
<keyword evidence="10 13" id="KW-0472">Membrane</keyword>
<feature type="binding site" description="axial binding residue" evidence="11">
    <location>
        <position position="497"/>
    </location>
    <ligand>
        <name>heme</name>
        <dbReference type="ChEBI" id="CHEBI:30413"/>
    </ligand>
    <ligandPart>
        <name>Fe</name>
        <dbReference type="ChEBI" id="CHEBI:18248"/>
    </ligandPart>
</feature>
<dbReference type="Gene3D" id="1.10.630.10">
    <property type="entry name" value="Cytochrome P450"/>
    <property type="match status" value="1"/>
</dbReference>
<evidence type="ECO:0000313" key="15">
    <source>
        <dbReference type="Proteomes" id="UP000289340"/>
    </source>
</evidence>
<dbReference type="PANTHER" id="PTHR24282">
    <property type="entry name" value="CYTOCHROME P450 FAMILY MEMBER"/>
    <property type="match status" value="1"/>
</dbReference>
<dbReference type="GO" id="GO:0016705">
    <property type="term" value="F:oxidoreductase activity, acting on paired donors, with incorporation or reduction of molecular oxygen"/>
    <property type="evidence" value="ECO:0007669"/>
    <property type="project" value="InterPro"/>
</dbReference>
<dbReference type="PANTHER" id="PTHR24282:SF130">
    <property type="entry name" value="CYTOCHROME P450 FAMILY PROTEIN"/>
    <property type="match status" value="1"/>
</dbReference>
<sequence>MYKSKWLSQRVEMEVEGQWQISQREICWSMMFIASWSIIVLLYVKLWYRSQRIRSVLQKQGINGPKPSFPFGNLSEMQQLNQGAPVSLEALDKWAFSLYPFFHTWRQRYGPVFMYSTGTKQHLYVEIPELMKWIGLNTSLDLGRPSHLTKTLKPLLGDGIIMSNGLHWAFQRNLLVPEFFQSKIKNWVDIMGESTMAIIKKWESHITESEGGIAELVIDGDMKTLTADVISKVCFGTSYALGNLIFAKLASMQAILAKSSVLFGFLNLRFLPTKENKELWKLQKEVETMILKVIKDREGENQKSGTHENEKDLLQIILEGAANATTGTSGKGIFGSRYNINQLIIDICKNIYFAGYESSALAIIWTLLLLALHPEWQQRIRSEIMETYDNTVPHSFLDMDKLRNLKALTMVIQESLRLYGPSTMATREVLANEMKLGEYVLPKGINLWLFTLALHRDPDNWGPDAREFKPERFAGGVSLACKYPQAYIPFGLGGRICLGQNFALLQMKEVLCLLLSNFSFAVSPNYCHCPVDSFLLMPKYGVRLLVSKVHKTSA</sequence>
<protein>
    <submittedName>
        <fullName evidence="14">Cytochrome P450 714A2 isoform A</fullName>
    </submittedName>
</protein>
<dbReference type="PRINTS" id="PR00463">
    <property type="entry name" value="EP450I"/>
</dbReference>
<comment type="caution">
    <text evidence="14">The sequence shown here is derived from an EMBL/GenBank/DDBJ whole genome shotgun (WGS) entry which is preliminary data.</text>
</comment>
<keyword evidence="15" id="KW-1185">Reference proteome</keyword>
<keyword evidence="5 11" id="KW-0479">Metal-binding</keyword>